<dbReference type="Gene3D" id="3.40.50.300">
    <property type="entry name" value="P-loop containing nucleotide triphosphate hydrolases"/>
    <property type="match status" value="1"/>
</dbReference>
<dbReference type="Proteomes" id="UP000575985">
    <property type="component" value="Unassembled WGS sequence"/>
</dbReference>
<protein>
    <submittedName>
        <fullName evidence="5">Tetratricopeptide (TPR) repeat protein</fullName>
    </submittedName>
</protein>
<dbReference type="Pfam" id="PF07719">
    <property type="entry name" value="TPR_2"/>
    <property type="match status" value="1"/>
</dbReference>
<name>A0A853BWW9_9ACTN</name>
<dbReference type="EMBL" id="JACCFO010000001">
    <property type="protein sequence ID" value="NYI98957.1"/>
    <property type="molecule type" value="Genomic_DNA"/>
</dbReference>
<dbReference type="RefSeq" id="WP_179770012.1">
    <property type="nucleotide sequence ID" value="NZ_JACCFO010000001.1"/>
</dbReference>
<keyword evidence="2 3" id="KW-0802">TPR repeat</keyword>
<evidence type="ECO:0000256" key="1">
    <source>
        <dbReference type="ARBA" id="ARBA00022737"/>
    </source>
</evidence>
<evidence type="ECO:0000259" key="4">
    <source>
        <dbReference type="Pfam" id="PF13191"/>
    </source>
</evidence>
<dbReference type="InterPro" id="IPR013105">
    <property type="entry name" value="TPR_2"/>
</dbReference>
<dbReference type="InterPro" id="IPR041664">
    <property type="entry name" value="AAA_16"/>
</dbReference>
<sequence length="913" mass="97317">MAPSLQDIIRQRQSAAFYGRDTHREHFRANLARPPEDERRKFVYVVHGSAGVGKSVLLREFERIALAHGALTVRLDEDATTDVLDALAAIAAGLAEQGVAVRDFTRRHAEYQRARSDLLAAGDAPEDLATTLTHGLVQTGAIGAGLIAPDLAGALYDPATTAPVATAVNDVRAWIARRIKEPRTLRLLTDPVGELTGALTAELAAGVRGRAFALFVDTFENAAPPVRDWLLTLIGGDDYGPLPADTVVAVAGQHRPDPNTWSPLWPVTADIALEPFTREEAAGLLARHNVTDPAVVDSIWEVTEGLPVLVDALAQAAPAGPEDVADLSGDAAERFLKQIQDPLQRRVAEAAALPRELNRDVLEAVLPEAERARSAELYAWLRTLPFVRDQAGGAHYHQVVRALLVRLARTTSPSGFTAQQTALADHWAAAGEGALPLEELYHRLCADTAGELPRALGHALSAVYQGTAAAHRWAVMLHDAGRDGGDDRVSAWGARLAAALAADHPVLAYLTELIEGAGLPRATLARALVERWRVVCLELRRPEDALADVTRAAELDPGFVRAIGSRGLTRKLLGDHAGALADYDRALELNPDYGWALGQRGQVRALLGDRAGALADLDRALALDPYWAWALAERGRVRAQCGEHAGALADLDRAVELSPRYGWALLERGRVRCALGDYGAALEDFTRAAGLAGGGVHAVDARGQVHRRTGDYAAALADFDRAAALDPAYAPALAHRGVTRYFLGDTAAAVADLEAAGALDPEDVSVRRDLGMALVAAGETERALPLLLDAEDGDESVERTPWGLLLRGLAGQRAGRGEAAARDLRAAVVAGARDRRRAPREEDAYFASAVALAALGKAERGLRLVAEMLRIPPPGAAVAECLTDLATLRRLTPEHAEAFAEIARPLTARPNGG</sequence>
<feature type="repeat" description="TPR" evidence="3">
    <location>
        <begin position="696"/>
        <end position="729"/>
    </location>
</feature>
<feature type="repeat" description="TPR" evidence="3">
    <location>
        <begin position="628"/>
        <end position="661"/>
    </location>
</feature>
<dbReference type="SUPFAM" id="SSF52540">
    <property type="entry name" value="P-loop containing nucleoside triphosphate hydrolases"/>
    <property type="match status" value="1"/>
</dbReference>
<organism evidence="5 6">
    <name type="scientific">Streptomonospora nanhaiensis</name>
    <dbReference type="NCBI Taxonomy" id="1323731"/>
    <lineage>
        <taxon>Bacteria</taxon>
        <taxon>Bacillati</taxon>
        <taxon>Actinomycetota</taxon>
        <taxon>Actinomycetes</taxon>
        <taxon>Streptosporangiales</taxon>
        <taxon>Nocardiopsidaceae</taxon>
        <taxon>Streptomonospora</taxon>
    </lineage>
</organism>
<evidence type="ECO:0000256" key="3">
    <source>
        <dbReference type="PROSITE-ProRule" id="PRU00339"/>
    </source>
</evidence>
<comment type="caution">
    <text evidence="5">The sequence shown here is derived from an EMBL/GenBank/DDBJ whole genome shotgun (WGS) entry which is preliminary data.</text>
</comment>
<accession>A0A853BWW9</accession>
<dbReference type="GO" id="GO:0046813">
    <property type="term" value="P:receptor-mediated virion attachment to host cell"/>
    <property type="evidence" value="ECO:0007669"/>
    <property type="project" value="TreeGrafter"/>
</dbReference>
<evidence type="ECO:0000313" key="6">
    <source>
        <dbReference type="Proteomes" id="UP000575985"/>
    </source>
</evidence>
<dbReference type="SMART" id="SM00028">
    <property type="entry name" value="TPR"/>
    <property type="match status" value="7"/>
</dbReference>
<keyword evidence="6" id="KW-1185">Reference proteome</keyword>
<dbReference type="InterPro" id="IPR050498">
    <property type="entry name" value="Ycf3"/>
</dbReference>
<dbReference type="AlphaFoldDB" id="A0A853BWW9"/>
<dbReference type="InterPro" id="IPR019734">
    <property type="entry name" value="TPR_rpt"/>
</dbReference>
<feature type="repeat" description="TPR" evidence="3">
    <location>
        <begin position="560"/>
        <end position="593"/>
    </location>
</feature>
<dbReference type="PANTHER" id="PTHR44858:SF1">
    <property type="entry name" value="UDP-N-ACETYLGLUCOSAMINE--PEPTIDE N-ACETYLGLUCOSAMINYLTRANSFERASE SPINDLY-RELATED"/>
    <property type="match status" value="1"/>
</dbReference>
<dbReference type="PANTHER" id="PTHR44858">
    <property type="entry name" value="TETRATRICOPEPTIDE REPEAT PROTEIN 6"/>
    <property type="match status" value="1"/>
</dbReference>
<gene>
    <name evidence="5" type="ORF">HNR12_005234</name>
</gene>
<evidence type="ECO:0000313" key="5">
    <source>
        <dbReference type="EMBL" id="NYI98957.1"/>
    </source>
</evidence>
<dbReference type="GO" id="GO:0009279">
    <property type="term" value="C:cell outer membrane"/>
    <property type="evidence" value="ECO:0007669"/>
    <property type="project" value="TreeGrafter"/>
</dbReference>
<keyword evidence="1" id="KW-0677">Repeat</keyword>
<dbReference type="Pfam" id="PF13181">
    <property type="entry name" value="TPR_8"/>
    <property type="match status" value="1"/>
</dbReference>
<dbReference type="PROSITE" id="PS50005">
    <property type="entry name" value="TPR"/>
    <property type="match status" value="3"/>
</dbReference>
<dbReference type="InterPro" id="IPR027417">
    <property type="entry name" value="P-loop_NTPase"/>
</dbReference>
<dbReference type="SUPFAM" id="SSF48452">
    <property type="entry name" value="TPR-like"/>
    <property type="match status" value="1"/>
</dbReference>
<dbReference type="Gene3D" id="1.25.40.10">
    <property type="entry name" value="Tetratricopeptide repeat domain"/>
    <property type="match status" value="3"/>
</dbReference>
<dbReference type="InterPro" id="IPR011990">
    <property type="entry name" value="TPR-like_helical_dom_sf"/>
</dbReference>
<proteinExistence type="predicted"/>
<feature type="domain" description="Orc1-like AAA ATPase" evidence="4">
    <location>
        <begin position="17"/>
        <end position="234"/>
    </location>
</feature>
<reference evidence="5 6" key="1">
    <citation type="submission" date="2020-07" db="EMBL/GenBank/DDBJ databases">
        <title>Sequencing the genomes of 1000 actinobacteria strains.</title>
        <authorList>
            <person name="Klenk H.-P."/>
        </authorList>
    </citation>
    <scope>NUCLEOTIDE SEQUENCE [LARGE SCALE GENOMIC DNA]</scope>
    <source>
        <strain evidence="5 6">DSM 45927</strain>
    </source>
</reference>
<dbReference type="Pfam" id="PF13191">
    <property type="entry name" value="AAA_16"/>
    <property type="match status" value="1"/>
</dbReference>
<evidence type="ECO:0000256" key="2">
    <source>
        <dbReference type="ARBA" id="ARBA00022803"/>
    </source>
</evidence>